<feature type="domain" description="HAMP" evidence="3">
    <location>
        <begin position="253"/>
        <end position="305"/>
    </location>
</feature>
<dbReference type="InterPro" id="IPR029787">
    <property type="entry name" value="Nucleotide_cyclase"/>
</dbReference>
<dbReference type="PROSITE" id="PS50885">
    <property type="entry name" value="HAMP"/>
    <property type="match status" value="1"/>
</dbReference>
<keyword evidence="5" id="KW-1185">Reference proteome</keyword>
<dbReference type="SMART" id="SM00044">
    <property type="entry name" value="CYCc"/>
    <property type="match status" value="1"/>
</dbReference>
<dbReference type="GO" id="GO:0004016">
    <property type="term" value="F:adenylate cyclase activity"/>
    <property type="evidence" value="ECO:0007669"/>
    <property type="project" value="UniProtKB-ARBA"/>
</dbReference>
<gene>
    <name evidence="4" type="ORF">JM93_03944</name>
</gene>
<dbReference type="PANTHER" id="PTHR43081:SF1">
    <property type="entry name" value="ADENYLATE CYCLASE, TERMINAL-DIFFERENTIATION SPECIFIC"/>
    <property type="match status" value="1"/>
</dbReference>
<dbReference type="InterPro" id="IPR050697">
    <property type="entry name" value="Adenylyl/Guanylyl_Cyclase_3/4"/>
</dbReference>
<evidence type="ECO:0000259" key="2">
    <source>
        <dbReference type="PROSITE" id="PS50125"/>
    </source>
</evidence>
<feature type="domain" description="Guanylate cyclase" evidence="2">
    <location>
        <begin position="338"/>
        <end position="476"/>
    </location>
</feature>
<dbReference type="CDD" id="cd06225">
    <property type="entry name" value="HAMP"/>
    <property type="match status" value="1"/>
</dbReference>
<evidence type="ECO:0000259" key="3">
    <source>
        <dbReference type="PROSITE" id="PS50885"/>
    </source>
</evidence>
<evidence type="ECO:0000313" key="5">
    <source>
        <dbReference type="Proteomes" id="UP000320593"/>
    </source>
</evidence>
<dbReference type="PROSITE" id="PS50125">
    <property type="entry name" value="GUANYLATE_CYCLASE_2"/>
    <property type="match status" value="1"/>
</dbReference>
<dbReference type="InterPro" id="IPR003660">
    <property type="entry name" value="HAMP_dom"/>
</dbReference>
<dbReference type="SUPFAM" id="SSF158472">
    <property type="entry name" value="HAMP domain-like"/>
    <property type="match status" value="1"/>
</dbReference>
<evidence type="ECO:0000313" key="4">
    <source>
        <dbReference type="EMBL" id="TWI80730.1"/>
    </source>
</evidence>
<protein>
    <submittedName>
        <fullName evidence="4">Adenylate cyclase</fullName>
    </submittedName>
</protein>
<dbReference type="AlphaFoldDB" id="A0A562SJ17"/>
<keyword evidence="1" id="KW-0175">Coiled coil</keyword>
<dbReference type="GO" id="GO:0035556">
    <property type="term" value="P:intracellular signal transduction"/>
    <property type="evidence" value="ECO:0007669"/>
    <property type="project" value="InterPro"/>
</dbReference>
<organism evidence="4 5">
    <name type="scientific">Roseibium hamelinense</name>
    <dbReference type="NCBI Taxonomy" id="150831"/>
    <lineage>
        <taxon>Bacteria</taxon>
        <taxon>Pseudomonadati</taxon>
        <taxon>Pseudomonadota</taxon>
        <taxon>Alphaproteobacteria</taxon>
        <taxon>Hyphomicrobiales</taxon>
        <taxon>Stappiaceae</taxon>
        <taxon>Roseibium</taxon>
    </lineage>
</organism>
<dbReference type="GO" id="GO:0016020">
    <property type="term" value="C:membrane"/>
    <property type="evidence" value="ECO:0007669"/>
    <property type="project" value="InterPro"/>
</dbReference>
<proteinExistence type="predicted"/>
<reference evidence="4 5" key="1">
    <citation type="submission" date="2019-07" db="EMBL/GenBank/DDBJ databases">
        <title>Genomic Encyclopedia of Archaeal and Bacterial Type Strains, Phase II (KMG-II): from individual species to whole genera.</title>
        <authorList>
            <person name="Goeker M."/>
        </authorList>
    </citation>
    <scope>NUCLEOTIDE SEQUENCE [LARGE SCALE GENOMIC DNA]</scope>
    <source>
        <strain evidence="4 5">ATCC BAA-252</strain>
    </source>
</reference>
<comment type="caution">
    <text evidence="4">The sequence shown here is derived from an EMBL/GenBank/DDBJ whole genome shotgun (WGS) entry which is preliminary data.</text>
</comment>
<dbReference type="EMBL" id="VLLF01000011">
    <property type="protein sequence ID" value="TWI80730.1"/>
    <property type="molecule type" value="Genomic_DNA"/>
</dbReference>
<dbReference type="GO" id="GO:0006171">
    <property type="term" value="P:cAMP biosynthetic process"/>
    <property type="evidence" value="ECO:0007669"/>
    <property type="project" value="TreeGrafter"/>
</dbReference>
<feature type="coiled-coil region" evidence="1">
    <location>
        <begin position="186"/>
        <end position="217"/>
    </location>
</feature>
<dbReference type="CDD" id="cd07302">
    <property type="entry name" value="CHD"/>
    <property type="match status" value="1"/>
</dbReference>
<dbReference type="Proteomes" id="UP000320593">
    <property type="component" value="Unassembled WGS sequence"/>
</dbReference>
<dbReference type="InterPro" id="IPR001054">
    <property type="entry name" value="A/G_cyclase"/>
</dbReference>
<evidence type="ECO:0000256" key="1">
    <source>
        <dbReference type="SAM" id="Coils"/>
    </source>
</evidence>
<sequence length="596" mass="66105">MRISWKIFGISLLVFLVMAVSAAFSIYKIFKINGELQVISKVFAPLSDEIAQVEIAALQQELHLERVEKLEAERRISDWQQVPEQQLGSVDASPQHPQQPGQMDHLNERIQLEIGAMEQRSAEVEALLARSKQRVATAQGATNSFEDRLELAALTPSLVALERQHANFHSHSLNLIRTSGLPENTRESLEEQLEAEEAQLAEAVDELRRQISEFTIKSIADAARHEQEALYASMTATVSAGILALLLSSAVIKGLLRPMRQLTEGTRRVSEGDLSVQVPRLTRDEVGDLTDRFNAMVEGLQSTQKIKDTFGQYLDPRVVSGLIGERPEAVAGEKKIISAYFSDLADFTTISEQFTPSGLVRVLNRYLDLMSVPITGRQGVIDKYIGDAIMAYWAPPFCEDGQQAGLAVETALENQLRMTSFQHELPDLTGLQKNLPRLRQRIGIATGEAVVGSIGSEQTKNYTVMGDTVNLGSRLEGANKLYGTSILVCERTRDMTHGIAFRLVDRIQVVGKTDASRVFTPLIGDDPKTPEICGLSEEAVDAYASRNWIKARSVFQKIADLDPTDTIAPIFSNRLDLIERNGVPDSWDGIWHMRSK</sequence>
<accession>A0A562SJ17</accession>
<dbReference type="SUPFAM" id="SSF55073">
    <property type="entry name" value="Nucleotide cyclase"/>
    <property type="match status" value="1"/>
</dbReference>
<name>A0A562SJ17_9HYPH</name>
<dbReference type="PANTHER" id="PTHR43081">
    <property type="entry name" value="ADENYLATE CYCLASE, TERMINAL-DIFFERENTIATION SPECIFIC-RELATED"/>
    <property type="match status" value="1"/>
</dbReference>
<dbReference type="Gene3D" id="3.30.70.1230">
    <property type="entry name" value="Nucleotide cyclase"/>
    <property type="match status" value="1"/>
</dbReference>
<dbReference type="Gene3D" id="6.10.340.10">
    <property type="match status" value="1"/>
</dbReference>
<dbReference type="Pfam" id="PF00211">
    <property type="entry name" value="Guanylate_cyc"/>
    <property type="match status" value="1"/>
</dbReference>
<dbReference type="SMART" id="SM00304">
    <property type="entry name" value="HAMP"/>
    <property type="match status" value="1"/>
</dbReference>
<dbReference type="Pfam" id="PF00672">
    <property type="entry name" value="HAMP"/>
    <property type="match status" value="1"/>
</dbReference>